<keyword evidence="1" id="KW-1133">Transmembrane helix</keyword>
<proteinExistence type="predicted"/>
<reference evidence="2 3" key="1">
    <citation type="submission" date="2023-10" db="EMBL/GenBank/DDBJ databases">
        <title>Bacteria for the degradation of biodegradable plastic PBAT(Polybutylene adipate terephthalate).</title>
        <authorList>
            <person name="Weon H.-Y."/>
            <person name="Yeon J."/>
        </authorList>
    </citation>
    <scope>NUCLEOTIDE SEQUENCE [LARGE SCALE GENOMIC DNA]</scope>
    <source>
        <strain evidence="2 3">SBD 7-3</strain>
    </source>
</reference>
<keyword evidence="1" id="KW-0812">Transmembrane</keyword>
<organism evidence="2 3">
    <name type="scientific">Piscinibacter gummiphilus</name>
    <dbReference type="NCBI Taxonomy" id="946333"/>
    <lineage>
        <taxon>Bacteria</taxon>
        <taxon>Pseudomonadati</taxon>
        <taxon>Pseudomonadota</taxon>
        <taxon>Betaproteobacteria</taxon>
        <taxon>Burkholderiales</taxon>
        <taxon>Sphaerotilaceae</taxon>
        <taxon>Piscinibacter</taxon>
    </lineage>
</organism>
<keyword evidence="1" id="KW-0472">Membrane</keyword>
<dbReference type="RefSeq" id="WP_316698290.1">
    <property type="nucleotide sequence ID" value="NZ_CP136336.1"/>
</dbReference>
<feature type="transmembrane region" description="Helical" evidence="1">
    <location>
        <begin position="12"/>
        <end position="32"/>
    </location>
</feature>
<gene>
    <name evidence="2" type="ORF">RXV79_14065</name>
</gene>
<protein>
    <recommendedName>
        <fullName evidence="4">Transmembrane protein</fullName>
    </recommendedName>
</protein>
<evidence type="ECO:0008006" key="4">
    <source>
        <dbReference type="Google" id="ProtNLM"/>
    </source>
</evidence>
<evidence type="ECO:0000256" key="1">
    <source>
        <dbReference type="SAM" id="Phobius"/>
    </source>
</evidence>
<dbReference type="EMBL" id="CP136336">
    <property type="protein sequence ID" value="WOB06048.1"/>
    <property type="molecule type" value="Genomic_DNA"/>
</dbReference>
<name>A0ABZ0CM43_9BURK</name>
<feature type="transmembrane region" description="Helical" evidence="1">
    <location>
        <begin position="52"/>
        <end position="74"/>
    </location>
</feature>
<evidence type="ECO:0000313" key="3">
    <source>
        <dbReference type="Proteomes" id="UP001303946"/>
    </source>
</evidence>
<accession>A0ABZ0CM43</accession>
<keyword evidence="3" id="KW-1185">Reference proteome</keyword>
<sequence>MWSPAFRQQALQVLWPSFLMAGVLEMLLFAVVDPDNLQWFGGVAFDWPRQAVYTVTFFIFWGVMALSGALTMLLMRSTDEMNRQDPF</sequence>
<evidence type="ECO:0000313" key="2">
    <source>
        <dbReference type="EMBL" id="WOB06048.1"/>
    </source>
</evidence>
<dbReference type="Proteomes" id="UP001303946">
    <property type="component" value="Chromosome"/>
</dbReference>